<evidence type="ECO:0000256" key="7">
    <source>
        <dbReference type="SAM" id="MobiDB-lite"/>
    </source>
</evidence>
<evidence type="ECO:0000313" key="9">
    <source>
        <dbReference type="EMBL" id="KAI5082585.1"/>
    </source>
</evidence>
<evidence type="ECO:0000256" key="2">
    <source>
        <dbReference type="ARBA" id="ARBA00022723"/>
    </source>
</evidence>
<proteinExistence type="predicted"/>
<evidence type="ECO:0000256" key="4">
    <source>
        <dbReference type="ARBA" id="ARBA00022833"/>
    </source>
</evidence>
<keyword evidence="10" id="KW-1185">Reference proteome</keyword>
<evidence type="ECO:0000256" key="1">
    <source>
        <dbReference type="ARBA" id="ARBA00004123"/>
    </source>
</evidence>
<dbReference type="PANTHER" id="PTHR47287:SF15">
    <property type="entry name" value="ZINC FINGER PROTEIN 3-LIKE"/>
    <property type="match status" value="1"/>
</dbReference>
<comment type="caution">
    <text evidence="9">The sequence shown here is derived from an EMBL/GenBank/DDBJ whole genome shotgun (WGS) entry which is preliminary data.</text>
</comment>
<dbReference type="Gene3D" id="3.30.160.60">
    <property type="entry name" value="Classic Zinc Finger"/>
    <property type="match status" value="1"/>
</dbReference>
<dbReference type="PROSITE" id="PS50157">
    <property type="entry name" value="ZINC_FINGER_C2H2_2"/>
    <property type="match status" value="1"/>
</dbReference>
<evidence type="ECO:0000259" key="8">
    <source>
        <dbReference type="PROSITE" id="PS50157"/>
    </source>
</evidence>
<dbReference type="GO" id="GO:0009788">
    <property type="term" value="P:negative regulation of abscisic acid-activated signaling pathway"/>
    <property type="evidence" value="ECO:0007669"/>
    <property type="project" value="InterPro"/>
</dbReference>
<keyword evidence="3 6" id="KW-0863">Zinc-finger</keyword>
<dbReference type="AlphaFoldDB" id="A0A9D4ZRI9"/>
<evidence type="ECO:0000313" key="10">
    <source>
        <dbReference type="Proteomes" id="UP000886520"/>
    </source>
</evidence>
<dbReference type="PANTHER" id="PTHR47287">
    <property type="entry name" value="C2H2 AND C2HC ZINC FINGERS SUPERFAMILY PROTEIN"/>
    <property type="match status" value="1"/>
</dbReference>
<feature type="region of interest" description="Disordered" evidence="7">
    <location>
        <begin position="131"/>
        <end position="166"/>
    </location>
</feature>
<dbReference type="InterPro" id="IPR013087">
    <property type="entry name" value="Znf_C2H2_type"/>
</dbReference>
<name>A0A9D4ZRI9_ADICA</name>
<feature type="region of interest" description="Disordered" evidence="7">
    <location>
        <begin position="1"/>
        <end position="59"/>
    </location>
</feature>
<keyword evidence="5" id="KW-0539">Nucleus</keyword>
<evidence type="ECO:0000256" key="3">
    <source>
        <dbReference type="ARBA" id="ARBA00022771"/>
    </source>
</evidence>
<keyword evidence="2" id="KW-0479">Metal-binding</keyword>
<sequence length="438" mass="48794">MDGDESASKQSSNRATSACPPPLRPFLDSPPLFSHHHHHHLHQEPKASSSHSSSIQDDPHSWAASFKLGYHEASSCSPPPQEHHQSWAPIFKVAEQESCTQASSCSGPISSFNRLSRASSLINVRQLVSCGQASKSSPSRGDHREQASRTSSIQGENSNSCRAPTFSRTQVSDNHASFACATSVFSHNQFSFADATSSFGALSEMYECEFCPRKFSSPQAFGGHQNAHKGERFSKPGAQKRRKLSRRLYCCQQELQNATNGHKFRDTLGGIEQDSSMQDLSIFIALERTQACQKHHQIHNLQAKEMTVKMQHIERLIKKSNFKYLSSQSSIQSNNSSMTRFFVDCVPSISFCTTAPHKSKKEILLLTSKYLSKHKSCSLSTSCPLASNTTSTSTRLLPFMQYQKSSRSEDMKNTFSPYLHREEDIRDASPSLNLHLSL</sequence>
<dbReference type="GO" id="GO:0005634">
    <property type="term" value="C:nucleus"/>
    <property type="evidence" value="ECO:0007669"/>
    <property type="project" value="UniProtKB-SubCell"/>
</dbReference>
<dbReference type="EMBL" id="JABFUD020000003">
    <property type="protein sequence ID" value="KAI5082585.1"/>
    <property type="molecule type" value="Genomic_DNA"/>
</dbReference>
<keyword evidence="4" id="KW-0862">Zinc</keyword>
<dbReference type="PROSITE" id="PS00028">
    <property type="entry name" value="ZINC_FINGER_C2H2_1"/>
    <property type="match status" value="1"/>
</dbReference>
<evidence type="ECO:0000256" key="5">
    <source>
        <dbReference type="ARBA" id="ARBA00023242"/>
    </source>
</evidence>
<dbReference type="InterPro" id="IPR036236">
    <property type="entry name" value="Znf_C2H2_sf"/>
</dbReference>
<dbReference type="OrthoDB" id="669972at2759"/>
<reference evidence="9" key="1">
    <citation type="submission" date="2021-01" db="EMBL/GenBank/DDBJ databases">
        <title>Adiantum capillus-veneris genome.</title>
        <authorList>
            <person name="Fang Y."/>
            <person name="Liao Q."/>
        </authorList>
    </citation>
    <scope>NUCLEOTIDE SEQUENCE</scope>
    <source>
        <strain evidence="9">H3</strain>
        <tissue evidence="9">Leaf</tissue>
    </source>
</reference>
<feature type="compositionally biased region" description="Polar residues" evidence="7">
    <location>
        <begin position="148"/>
        <end position="166"/>
    </location>
</feature>
<gene>
    <name evidence="9" type="ORF">GOP47_0002328</name>
</gene>
<organism evidence="9 10">
    <name type="scientific">Adiantum capillus-veneris</name>
    <name type="common">Maidenhair fern</name>
    <dbReference type="NCBI Taxonomy" id="13818"/>
    <lineage>
        <taxon>Eukaryota</taxon>
        <taxon>Viridiplantae</taxon>
        <taxon>Streptophyta</taxon>
        <taxon>Embryophyta</taxon>
        <taxon>Tracheophyta</taxon>
        <taxon>Polypodiopsida</taxon>
        <taxon>Polypodiidae</taxon>
        <taxon>Polypodiales</taxon>
        <taxon>Pteridineae</taxon>
        <taxon>Pteridaceae</taxon>
        <taxon>Vittarioideae</taxon>
        <taxon>Adiantum</taxon>
    </lineage>
</organism>
<dbReference type="SUPFAM" id="SSF57667">
    <property type="entry name" value="beta-beta-alpha zinc fingers"/>
    <property type="match status" value="1"/>
</dbReference>
<dbReference type="Proteomes" id="UP000886520">
    <property type="component" value="Chromosome 2"/>
</dbReference>
<comment type="subcellular location">
    <subcellularLocation>
        <location evidence="1">Nucleus</location>
    </subcellularLocation>
</comment>
<feature type="region of interest" description="Disordered" evidence="7">
    <location>
        <begin position="222"/>
        <end position="241"/>
    </location>
</feature>
<protein>
    <recommendedName>
        <fullName evidence="8">C2H2-type domain-containing protein</fullName>
    </recommendedName>
</protein>
<dbReference type="InterPro" id="IPR044246">
    <property type="entry name" value="ZFP3-like"/>
</dbReference>
<evidence type="ECO:0000256" key="6">
    <source>
        <dbReference type="PROSITE-ProRule" id="PRU00042"/>
    </source>
</evidence>
<dbReference type="GO" id="GO:0008270">
    <property type="term" value="F:zinc ion binding"/>
    <property type="evidence" value="ECO:0007669"/>
    <property type="project" value="UniProtKB-KW"/>
</dbReference>
<feature type="domain" description="C2H2-type" evidence="8">
    <location>
        <begin position="206"/>
        <end position="233"/>
    </location>
</feature>
<accession>A0A9D4ZRI9</accession>